<name>A0A956NCK1_UNCEI</name>
<dbReference type="PANTHER" id="PTHR48090:SF3">
    <property type="entry name" value="UNDECAPRENYL-PHOSPHATE 4-DEOXY-4-FORMAMIDO-L-ARABINOSE TRANSFERASE"/>
    <property type="match status" value="1"/>
</dbReference>
<evidence type="ECO:0000313" key="7">
    <source>
        <dbReference type="Proteomes" id="UP000739538"/>
    </source>
</evidence>
<organism evidence="6 7">
    <name type="scientific">Eiseniibacteriota bacterium</name>
    <dbReference type="NCBI Taxonomy" id="2212470"/>
    <lineage>
        <taxon>Bacteria</taxon>
        <taxon>Candidatus Eiseniibacteriota</taxon>
    </lineage>
</organism>
<gene>
    <name evidence="6" type="ORF">KDA27_12845</name>
</gene>
<evidence type="ECO:0000256" key="1">
    <source>
        <dbReference type="ARBA" id="ARBA00022692"/>
    </source>
</evidence>
<keyword evidence="3 5" id="KW-0472">Membrane</keyword>
<comment type="caution">
    <text evidence="6">The sequence shown here is derived from an EMBL/GenBank/DDBJ whole genome shotgun (WGS) entry which is preliminary data.</text>
</comment>
<dbReference type="EMBL" id="JAGQHS010000063">
    <property type="protein sequence ID" value="MCA9756684.1"/>
    <property type="molecule type" value="Genomic_DNA"/>
</dbReference>
<evidence type="ECO:0000256" key="4">
    <source>
        <dbReference type="SAM" id="MobiDB-lite"/>
    </source>
</evidence>
<feature type="region of interest" description="Disordered" evidence="4">
    <location>
        <begin position="159"/>
        <end position="188"/>
    </location>
</feature>
<proteinExistence type="predicted"/>
<dbReference type="InterPro" id="IPR050256">
    <property type="entry name" value="Glycosyltransferase_2"/>
</dbReference>
<evidence type="ECO:0008006" key="8">
    <source>
        <dbReference type="Google" id="ProtNLM"/>
    </source>
</evidence>
<dbReference type="PANTHER" id="PTHR48090">
    <property type="entry name" value="UNDECAPRENYL-PHOSPHATE 4-DEOXY-4-FORMAMIDO-L-ARABINOSE TRANSFERASE-RELATED"/>
    <property type="match status" value="1"/>
</dbReference>
<feature type="transmembrane region" description="Helical" evidence="5">
    <location>
        <begin position="97"/>
        <end position="120"/>
    </location>
</feature>
<dbReference type="GO" id="GO:0099621">
    <property type="term" value="F:undecaprenyl-phosphate 4-deoxy-4-formamido-L-arabinose transferase activity"/>
    <property type="evidence" value="ECO:0007669"/>
    <property type="project" value="TreeGrafter"/>
</dbReference>
<reference evidence="6" key="2">
    <citation type="journal article" date="2021" name="Microbiome">
        <title>Successional dynamics and alternative stable states in a saline activated sludge microbial community over 9 years.</title>
        <authorList>
            <person name="Wang Y."/>
            <person name="Ye J."/>
            <person name="Ju F."/>
            <person name="Liu L."/>
            <person name="Boyd J.A."/>
            <person name="Deng Y."/>
            <person name="Parks D.H."/>
            <person name="Jiang X."/>
            <person name="Yin X."/>
            <person name="Woodcroft B.J."/>
            <person name="Tyson G.W."/>
            <person name="Hugenholtz P."/>
            <person name="Polz M.F."/>
            <person name="Zhang T."/>
        </authorList>
    </citation>
    <scope>NUCLEOTIDE SEQUENCE</scope>
    <source>
        <strain evidence="6">HKST-UBA02</strain>
    </source>
</reference>
<sequence>EMHRFLPVLAHAQGFRVGEREVKHHARRYGQSKFGPARFVNGFLDLLEVVFLAGGSRTPLHVFGRVGTACLVLGGVINVYMFILWLVEGALRVRPLLLFGVILIILGIQFISIGLLAALIHAPASRERDYPLGHTLLPLGSDEGQARTTGSLLGFLHRHGQGESHRGQSERASEAGSVVNRSGEKGTE</sequence>
<evidence type="ECO:0000256" key="5">
    <source>
        <dbReference type="SAM" id="Phobius"/>
    </source>
</evidence>
<evidence type="ECO:0000256" key="2">
    <source>
        <dbReference type="ARBA" id="ARBA00022989"/>
    </source>
</evidence>
<keyword evidence="2 5" id="KW-1133">Transmembrane helix</keyword>
<accession>A0A956NCK1</accession>
<dbReference type="AlphaFoldDB" id="A0A956NCK1"/>
<protein>
    <recommendedName>
        <fullName evidence="8">Glycosyltransferase</fullName>
    </recommendedName>
</protein>
<dbReference type="Proteomes" id="UP000739538">
    <property type="component" value="Unassembled WGS sequence"/>
</dbReference>
<feature type="non-terminal residue" evidence="6">
    <location>
        <position position="1"/>
    </location>
</feature>
<reference evidence="6" key="1">
    <citation type="submission" date="2020-04" db="EMBL/GenBank/DDBJ databases">
        <authorList>
            <person name="Zhang T."/>
        </authorList>
    </citation>
    <scope>NUCLEOTIDE SEQUENCE</scope>
    <source>
        <strain evidence="6">HKST-UBA02</strain>
    </source>
</reference>
<keyword evidence="1 5" id="KW-0812">Transmembrane</keyword>
<dbReference type="GO" id="GO:0005886">
    <property type="term" value="C:plasma membrane"/>
    <property type="evidence" value="ECO:0007669"/>
    <property type="project" value="TreeGrafter"/>
</dbReference>
<evidence type="ECO:0000256" key="3">
    <source>
        <dbReference type="ARBA" id="ARBA00023136"/>
    </source>
</evidence>
<evidence type="ECO:0000313" key="6">
    <source>
        <dbReference type="EMBL" id="MCA9756684.1"/>
    </source>
</evidence>
<feature type="transmembrane region" description="Helical" evidence="5">
    <location>
        <begin position="66"/>
        <end position="85"/>
    </location>
</feature>
<feature type="compositionally biased region" description="Basic and acidic residues" evidence="4">
    <location>
        <begin position="160"/>
        <end position="173"/>
    </location>
</feature>